<evidence type="ECO:0000313" key="3">
    <source>
        <dbReference type="Proteomes" id="UP000076532"/>
    </source>
</evidence>
<evidence type="ECO:0008006" key="4">
    <source>
        <dbReference type="Google" id="ProtNLM"/>
    </source>
</evidence>
<evidence type="ECO:0000256" key="1">
    <source>
        <dbReference type="SAM" id="Phobius"/>
    </source>
</evidence>
<dbReference type="Proteomes" id="UP000076532">
    <property type="component" value="Unassembled WGS sequence"/>
</dbReference>
<keyword evidence="1" id="KW-1133">Transmembrane helix</keyword>
<feature type="transmembrane region" description="Helical" evidence="1">
    <location>
        <begin position="147"/>
        <end position="165"/>
    </location>
</feature>
<dbReference type="EMBL" id="KV417483">
    <property type="protein sequence ID" value="KZP33311.1"/>
    <property type="molecule type" value="Genomic_DNA"/>
</dbReference>
<organism evidence="2 3">
    <name type="scientific">Athelia psychrophila</name>
    <dbReference type="NCBI Taxonomy" id="1759441"/>
    <lineage>
        <taxon>Eukaryota</taxon>
        <taxon>Fungi</taxon>
        <taxon>Dikarya</taxon>
        <taxon>Basidiomycota</taxon>
        <taxon>Agaricomycotina</taxon>
        <taxon>Agaricomycetes</taxon>
        <taxon>Agaricomycetidae</taxon>
        <taxon>Atheliales</taxon>
        <taxon>Atheliaceae</taxon>
        <taxon>Athelia</taxon>
    </lineage>
</organism>
<gene>
    <name evidence="2" type="ORF">FIBSPDRAFT_943703</name>
</gene>
<sequence>MASSDLPPLSTDGVFSMTASSDISASRDKVWGILMDFPKYKEWNPFVRGQIIVSLKSPKTPLPDQTPVNGAYLRLNPVHINASMDDKSVWLSMSSSERISTLDHENFRCAWGMNIPLPKWLLYAERWQTLTTVQRDGKDVTRYETLVVFWGVLAYLLNVLIGSGLRKSSQAMSEALKKRAEDAL</sequence>
<name>A0A166W2L2_9AGAM</name>
<dbReference type="Gene3D" id="3.30.530.20">
    <property type="match status" value="1"/>
</dbReference>
<dbReference type="SUPFAM" id="SSF55961">
    <property type="entry name" value="Bet v1-like"/>
    <property type="match status" value="1"/>
</dbReference>
<keyword evidence="3" id="KW-1185">Reference proteome</keyword>
<dbReference type="AlphaFoldDB" id="A0A166W2L2"/>
<dbReference type="CDD" id="cd07822">
    <property type="entry name" value="SRPBCC_4"/>
    <property type="match status" value="1"/>
</dbReference>
<accession>A0A166W2L2</accession>
<reference evidence="2 3" key="1">
    <citation type="journal article" date="2016" name="Mol. Biol. Evol.">
        <title>Comparative Genomics of Early-Diverging Mushroom-Forming Fungi Provides Insights into the Origins of Lignocellulose Decay Capabilities.</title>
        <authorList>
            <person name="Nagy L.G."/>
            <person name="Riley R."/>
            <person name="Tritt A."/>
            <person name="Adam C."/>
            <person name="Daum C."/>
            <person name="Floudas D."/>
            <person name="Sun H."/>
            <person name="Yadav J.S."/>
            <person name="Pangilinan J."/>
            <person name="Larsson K.H."/>
            <person name="Matsuura K."/>
            <person name="Barry K."/>
            <person name="Labutti K."/>
            <person name="Kuo R."/>
            <person name="Ohm R.A."/>
            <person name="Bhattacharya S.S."/>
            <person name="Shirouzu T."/>
            <person name="Yoshinaga Y."/>
            <person name="Martin F.M."/>
            <person name="Grigoriev I.V."/>
            <person name="Hibbett D.S."/>
        </authorList>
    </citation>
    <scope>NUCLEOTIDE SEQUENCE [LARGE SCALE GENOMIC DNA]</scope>
    <source>
        <strain evidence="2 3">CBS 109695</strain>
    </source>
</reference>
<dbReference type="InterPro" id="IPR023393">
    <property type="entry name" value="START-like_dom_sf"/>
</dbReference>
<dbReference type="OrthoDB" id="509124at2759"/>
<proteinExistence type="predicted"/>
<protein>
    <recommendedName>
        <fullName evidence="4">Coenzyme Q-binding protein COQ10 START domain-containing protein</fullName>
    </recommendedName>
</protein>
<keyword evidence="1" id="KW-0472">Membrane</keyword>
<keyword evidence="1" id="KW-0812">Transmembrane</keyword>
<evidence type="ECO:0000313" key="2">
    <source>
        <dbReference type="EMBL" id="KZP33311.1"/>
    </source>
</evidence>